<reference evidence="2 3" key="1">
    <citation type="submission" date="2019-01" db="EMBL/GenBank/DDBJ databases">
        <authorList>
            <person name="Chen W.-M."/>
        </authorList>
    </citation>
    <scope>NUCLEOTIDE SEQUENCE [LARGE SCALE GENOMIC DNA]</scope>
    <source>
        <strain evidence="2 3">CCP-18</strain>
    </source>
</reference>
<gene>
    <name evidence="2" type="ORF">EOD73_15355</name>
</gene>
<evidence type="ECO:0000313" key="2">
    <source>
        <dbReference type="EMBL" id="RVT82941.1"/>
    </source>
</evidence>
<dbReference type="AlphaFoldDB" id="A0A3S2URW3"/>
<protein>
    <submittedName>
        <fullName evidence="2">Uncharacterized protein</fullName>
    </submittedName>
</protein>
<proteinExistence type="predicted"/>
<organism evidence="2 3">
    <name type="scientific">Inhella crocodyli</name>
    <dbReference type="NCBI Taxonomy" id="2499851"/>
    <lineage>
        <taxon>Bacteria</taxon>
        <taxon>Pseudomonadati</taxon>
        <taxon>Pseudomonadota</taxon>
        <taxon>Betaproteobacteria</taxon>
        <taxon>Burkholderiales</taxon>
        <taxon>Sphaerotilaceae</taxon>
        <taxon>Inhella</taxon>
    </lineage>
</organism>
<dbReference type="EMBL" id="SACM01000005">
    <property type="protein sequence ID" value="RVT82941.1"/>
    <property type="molecule type" value="Genomic_DNA"/>
</dbReference>
<feature type="compositionally biased region" description="Low complexity" evidence="1">
    <location>
        <begin position="42"/>
        <end position="58"/>
    </location>
</feature>
<accession>A0A3S2URW3</accession>
<keyword evidence="3" id="KW-1185">Reference proteome</keyword>
<feature type="region of interest" description="Disordered" evidence="1">
    <location>
        <begin position="36"/>
        <end position="58"/>
    </location>
</feature>
<sequence length="423" mass="46253">MTHRRFNLFARQRWAWGALLLLAGAGLGWMLSDRPPAPQGETVSAPARPATASPSVPSASAPTAWTLLAAAEQATRAAIPPKPKLKTRMSDADWLAYDRQWCAALQPLRESLQASPDLHPLLMAAWMPSEDDSRRMADLLTQRAQQVLQAKGDVASQAVGLWWRATLVPPHDFSALHALAESTRDPLALALAHRKDGPARLGLLWRDTEPQNLAAIWAAQTHEKLPIEELLARVAQATRNDNGLPEAFRRLDATAPPHGGGFVAVMHQTWAVGVYSAEALPSQALAMTQACSRSRDPALLAACERAAERMWALGPNDVMGALTVLSMVRAHSGRSPAWDARARQVEAMWQMEADDAQAALHAMPRALACMPSPVTQALTRERLIQDAWAWWQARLPQDPQALLTLSERYRQGNKGKGLLAPRP</sequence>
<comment type="caution">
    <text evidence="2">The sequence shown here is derived from an EMBL/GenBank/DDBJ whole genome shotgun (WGS) entry which is preliminary data.</text>
</comment>
<evidence type="ECO:0000256" key="1">
    <source>
        <dbReference type="SAM" id="MobiDB-lite"/>
    </source>
</evidence>
<dbReference type="Proteomes" id="UP000288587">
    <property type="component" value="Unassembled WGS sequence"/>
</dbReference>
<evidence type="ECO:0000313" key="3">
    <source>
        <dbReference type="Proteomes" id="UP000288587"/>
    </source>
</evidence>
<dbReference type="RefSeq" id="WP_127683922.1">
    <property type="nucleotide sequence ID" value="NZ_SACM01000005.1"/>
</dbReference>
<name>A0A3S2URW3_9BURK</name>